<feature type="compositionally biased region" description="Basic and acidic residues" evidence="1">
    <location>
        <begin position="166"/>
        <end position="179"/>
    </location>
</feature>
<gene>
    <name evidence="2" type="ORF">PG991_014535</name>
</gene>
<keyword evidence="3" id="KW-1185">Reference proteome</keyword>
<feature type="compositionally biased region" description="Polar residues" evidence="1">
    <location>
        <begin position="244"/>
        <end position="254"/>
    </location>
</feature>
<feature type="compositionally biased region" description="Polar residues" evidence="1">
    <location>
        <begin position="108"/>
        <end position="123"/>
    </location>
</feature>
<accession>A0ABR1R3U3</accession>
<feature type="compositionally biased region" description="Acidic residues" evidence="1">
    <location>
        <begin position="430"/>
        <end position="441"/>
    </location>
</feature>
<feature type="region of interest" description="Disordered" evidence="1">
    <location>
        <begin position="336"/>
        <end position="465"/>
    </location>
</feature>
<protein>
    <submittedName>
        <fullName evidence="2">Uncharacterized protein</fullName>
    </submittedName>
</protein>
<name>A0ABR1R3U3_9PEZI</name>
<feature type="compositionally biased region" description="Basic and acidic residues" evidence="1">
    <location>
        <begin position="269"/>
        <end position="280"/>
    </location>
</feature>
<dbReference type="Proteomes" id="UP001396898">
    <property type="component" value="Unassembled WGS sequence"/>
</dbReference>
<organism evidence="2 3">
    <name type="scientific">Apiospora marii</name>
    <dbReference type="NCBI Taxonomy" id="335849"/>
    <lineage>
        <taxon>Eukaryota</taxon>
        <taxon>Fungi</taxon>
        <taxon>Dikarya</taxon>
        <taxon>Ascomycota</taxon>
        <taxon>Pezizomycotina</taxon>
        <taxon>Sordariomycetes</taxon>
        <taxon>Xylariomycetidae</taxon>
        <taxon>Amphisphaeriales</taxon>
        <taxon>Apiosporaceae</taxon>
        <taxon>Apiospora</taxon>
    </lineage>
</organism>
<feature type="region of interest" description="Disordered" evidence="1">
    <location>
        <begin position="100"/>
        <end position="280"/>
    </location>
</feature>
<proteinExistence type="predicted"/>
<sequence>MAGFMSMTAPGASAETFRENIQAIVSEAVGNKLKDEDLQRFDKEREEALRQIPENVKAFDWCKEQMQRYEDKCHQYLKDVRPKLHHAIDKLIDSLEKDFVGGSHGQRQETSFRTPQAPRSASNGFPIRLSQLDTFGPSQPRAPEAAMDALSRIGSSPTRSETLLAEDSRPAAPRDRLADHFINPDVGENGIDPGSPVLGTSDPAPPRACADILSAAPGVSSASKRQSGDEAAPEGNNKRRRRSLPNSHDASSASDLCPKKQPITLSQVKPDEKKCKSSRDRNRANDLCYFRAHPFKYNRAMNHFGKKGHNSDQEDTIYQTYACEVSDAIEERNCNLNNPKARQPQTPKTPNSELPGPSDAASERPAAVAPLTPMSPSTSRDKGKQPASVVELDLDDDDDSLFVGQSSGSAAAEELLRSQPYPTRNRVSIPDEEIMEIDEIDEGGHVETNSDSDSSDEDDFEKACPPLDKWFKAPRRFAPS</sequence>
<comment type="caution">
    <text evidence="2">The sequence shown here is derived from an EMBL/GenBank/DDBJ whole genome shotgun (WGS) entry which is preliminary data.</text>
</comment>
<feature type="compositionally biased region" description="Polar residues" evidence="1">
    <location>
        <begin position="336"/>
        <end position="352"/>
    </location>
</feature>
<evidence type="ECO:0000313" key="2">
    <source>
        <dbReference type="EMBL" id="KAK7998860.1"/>
    </source>
</evidence>
<dbReference type="EMBL" id="JAQQWI010000019">
    <property type="protein sequence ID" value="KAK7998860.1"/>
    <property type="molecule type" value="Genomic_DNA"/>
</dbReference>
<evidence type="ECO:0000256" key="1">
    <source>
        <dbReference type="SAM" id="MobiDB-lite"/>
    </source>
</evidence>
<reference evidence="2 3" key="1">
    <citation type="submission" date="2023-01" db="EMBL/GenBank/DDBJ databases">
        <title>Analysis of 21 Apiospora genomes using comparative genomics revels a genus with tremendous synthesis potential of carbohydrate active enzymes and secondary metabolites.</title>
        <authorList>
            <person name="Sorensen T."/>
        </authorList>
    </citation>
    <scope>NUCLEOTIDE SEQUENCE [LARGE SCALE GENOMIC DNA]</scope>
    <source>
        <strain evidence="2 3">CBS 20057</strain>
    </source>
</reference>
<evidence type="ECO:0000313" key="3">
    <source>
        <dbReference type="Proteomes" id="UP001396898"/>
    </source>
</evidence>